<evidence type="ECO:0000313" key="17">
    <source>
        <dbReference type="Proteomes" id="UP001302745"/>
    </source>
</evidence>
<gene>
    <name evidence="16" type="ORF">C8A00DRAFT_17918</name>
</gene>
<dbReference type="FunFam" id="1.20.1560.10:FF:000055">
    <property type="entry name" value="ABC multidrug transporter (Eurofung)"/>
    <property type="match status" value="1"/>
</dbReference>
<feature type="transmembrane region" description="Helical" evidence="13">
    <location>
        <begin position="1119"/>
        <end position="1149"/>
    </location>
</feature>
<dbReference type="Pfam" id="PF24357">
    <property type="entry name" value="TMD0_ABC"/>
    <property type="match status" value="1"/>
</dbReference>
<dbReference type="Gene3D" id="1.20.1560.10">
    <property type="entry name" value="ABC transporter type 1, transmembrane domain"/>
    <property type="match status" value="2"/>
</dbReference>
<evidence type="ECO:0000259" key="14">
    <source>
        <dbReference type="PROSITE" id="PS50893"/>
    </source>
</evidence>
<dbReference type="InterPro" id="IPR017871">
    <property type="entry name" value="ABC_transporter-like_CS"/>
</dbReference>
<dbReference type="Gene3D" id="3.40.50.300">
    <property type="entry name" value="P-loop containing nucleotide triphosphate hydrolases"/>
    <property type="match status" value="2"/>
</dbReference>
<keyword evidence="17" id="KW-1185">Reference proteome</keyword>
<dbReference type="CDD" id="cd03250">
    <property type="entry name" value="ABCC_MRP_domain1"/>
    <property type="match status" value="1"/>
</dbReference>
<evidence type="ECO:0000256" key="1">
    <source>
        <dbReference type="ARBA" id="ARBA00004651"/>
    </source>
</evidence>
<keyword evidence="5 13" id="KW-0812">Transmembrane</keyword>
<dbReference type="Proteomes" id="UP001302745">
    <property type="component" value="Unassembled WGS sequence"/>
</dbReference>
<feature type="transmembrane region" description="Helical" evidence="13">
    <location>
        <begin position="316"/>
        <end position="336"/>
    </location>
</feature>
<accession>A0AAN6VI47</accession>
<dbReference type="GO" id="GO:0005524">
    <property type="term" value="F:ATP binding"/>
    <property type="evidence" value="ECO:0007669"/>
    <property type="project" value="UniProtKB-KW"/>
</dbReference>
<protein>
    <submittedName>
        <fullName evidence="16">Uncharacterized protein</fullName>
    </submittedName>
</protein>
<feature type="domain" description="ABC transmembrane type-1" evidence="15">
    <location>
        <begin position="906"/>
        <end position="1186"/>
    </location>
</feature>
<organism evidence="16 17">
    <name type="scientific">Chaetomidium leptoderma</name>
    <dbReference type="NCBI Taxonomy" id="669021"/>
    <lineage>
        <taxon>Eukaryota</taxon>
        <taxon>Fungi</taxon>
        <taxon>Dikarya</taxon>
        <taxon>Ascomycota</taxon>
        <taxon>Pezizomycotina</taxon>
        <taxon>Sordariomycetes</taxon>
        <taxon>Sordariomycetidae</taxon>
        <taxon>Sordariales</taxon>
        <taxon>Chaetomiaceae</taxon>
        <taxon>Chaetomidium</taxon>
    </lineage>
</organism>
<keyword evidence="9 13" id="KW-0472">Membrane</keyword>
<feature type="transmembrane region" description="Helical" evidence="13">
    <location>
        <begin position="70"/>
        <end position="92"/>
    </location>
</feature>
<evidence type="ECO:0000256" key="5">
    <source>
        <dbReference type="ARBA" id="ARBA00022692"/>
    </source>
</evidence>
<keyword evidence="4" id="KW-1003">Cell membrane</keyword>
<evidence type="ECO:0000256" key="8">
    <source>
        <dbReference type="ARBA" id="ARBA00022989"/>
    </source>
</evidence>
<dbReference type="SUPFAM" id="SSF90123">
    <property type="entry name" value="ABC transporter transmembrane region"/>
    <property type="match status" value="2"/>
</dbReference>
<feature type="region of interest" description="Disordered" evidence="12">
    <location>
        <begin position="853"/>
        <end position="884"/>
    </location>
</feature>
<keyword evidence="3" id="KW-0813">Transport</keyword>
<dbReference type="EMBL" id="MU857062">
    <property type="protein sequence ID" value="KAK4150586.1"/>
    <property type="molecule type" value="Genomic_DNA"/>
</dbReference>
<dbReference type="InterPro" id="IPR027417">
    <property type="entry name" value="P-loop_NTPase"/>
</dbReference>
<dbReference type="CDD" id="cd18579">
    <property type="entry name" value="ABC_6TM_ABCC_D1"/>
    <property type="match status" value="1"/>
</dbReference>
<feature type="transmembrane region" description="Helical" evidence="13">
    <location>
        <begin position="537"/>
        <end position="562"/>
    </location>
</feature>
<feature type="domain" description="ABC transporter" evidence="14">
    <location>
        <begin position="602"/>
        <end position="828"/>
    </location>
</feature>
<comment type="caution">
    <text evidence="16">The sequence shown here is derived from an EMBL/GenBank/DDBJ whole genome shotgun (WGS) entry which is preliminary data.</text>
</comment>
<evidence type="ECO:0000259" key="15">
    <source>
        <dbReference type="PROSITE" id="PS50929"/>
    </source>
</evidence>
<feature type="domain" description="ABC transmembrane type-1" evidence="15">
    <location>
        <begin position="283"/>
        <end position="560"/>
    </location>
</feature>
<feature type="transmembrane region" description="Helical" evidence="13">
    <location>
        <begin position="494"/>
        <end position="517"/>
    </location>
</feature>
<evidence type="ECO:0000256" key="6">
    <source>
        <dbReference type="ARBA" id="ARBA00022741"/>
    </source>
</evidence>
<dbReference type="Pfam" id="PF00664">
    <property type="entry name" value="ABC_membrane"/>
    <property type="match status" value="1"/>
</dbReference>
<name>A0AAN6VI47_9PEZI</name>
<feature type="compositionally biased region" description="Polar residues" evidence="12">
    <location>
        <begin position="864"/>
        <end position="874"/>
    </location>
</feature>
<dbReference type="InterPro" id="IPR003439">
    <property type="entry name" value="ABC_transporter-like_ATP-bd"/>
</dbReference>
<comment type="function">
    <text evidence="11">ABC-type transporter; part of the gene cluster that mediates the biosynthesis of the phomopsins, a group of hexapeptide mycotoxins which infects lupins and causes lupinosis disease in livestock.</text>
</comment>
<dbReference type="InterPro" id="IPR044746">
    <property type="entry name" value="ABCC_6TM_D1"/>
</dbReference>
<evidence type="ECO:0000256" key="12">
    <source>
        <dbReference type="SAM" id="MobiDB-lite"/>
    </source>
</evidence>
<dbReference type="PANTHER" id="PTHR24223:SF269">
    <property type="entry name" value="ABC MULTIDRUG TRANSPORTER (EUROFUNG)-RELATED"/>
    <property type="match status" value="1"/>
</dbReference>
<dbReference type="FunFam" id="3.40.50.300:FF:000838">
    <property type="entry name" value="ABC multidrug transporter (Eurofung)"/>
    <property type="match status" value="1"/>
</dbReference>
<evidence type="ECO:0000256" key="3">
    <source>
        <dbReference type="ARBA" id="ARBA00022448"/>
    </source>
</evidence>
<dbReference type="InterPro" id="IPR050173">
    <property type="entry name" value="ABC_transporter_C-like"/>
</dbReference>
<dbReference type="InterPro" id="IPR011527">
    <property type="entry name" value="ABC1_TM_dom"/>
</dbReference>
<dbReference type="PROSITE" id="PS00211">
    <property type="entry name" value="ABC_TRANSPORTER_1"/>
    <property type="match status" value="2"/>
</dbReference>
<keyword evidence="10" id="KW-0325">Glycoprotein</keyword>
<evidence type="ECO:0000256" key="4">
    <source>
        <dbReference type="ARBA" id="ARBA00022475"/>
    </source>
</evidence>
<feature type="transmembrane region" description="Helical" evidence="13">
    <location>
        <begin position="411"/>
        <end position="433"/>
    </location>
</feature>
<dbReference type="PROSITE" id="PS50929">
    <property type="entry name" value="ABC_TM1F"/>
    <property type="match status" value="2"/>
</dbReference>
<evidence type="ECO:0000256" key="7">
    <source>
        <dbReference type="ARBA" id="ARBA00022840"/>
    </source>
</evidence>
<dbReference type="InterPro" id="IPR056227">
    <property type="entry name" value="TMD0_ABC"/>
</dbReference>
<dbReference type="InterPro" id="IPR036640">
    <property type="entry name" value="ABC1_TM_sf"/>
</dbReference>
<evidence type="ECO:0000313" key="16">
    <source>
        <dbReference type="EMBL" id="KAK4150586.1"/>
    </source>
</evidence>
<dbReference type="SUPFAM" id="SSF52540">
    <property type="entry name" value="P-loop containing nucleoside triphosphate hydrolases"/>
    <property type="match status" value="2"/>
</dbReference>
<feature type="transmembrane region" description="Helical" evidence="13">
    <location>
        <begin position="945"/>
        <end position="966"/>
    </location>
</feature>
<evidence type="ECO:0000256" key="10">
    <source>
        <dbReference type="ARBA" id="ARBA00023180"/>
    </source>
</evidence>
<keyword evidence="6" id="KW-0547">Nucleotide-binding</keyword>
<evidence type="ECO:0000256" key="2">
    <source>
        <dbReference type="ARBA" id="ARBA00009726"/>
    </source>
</evidence>
<keyword evidence="7" id="KW-0067">ATP-binding</keyword>
<keyword evidence="8 13" id="KW-1133">Transmembrane helix</keyword>
<dbReference type="GO" id="GO:0005886">
    <property type="term" value="C:plasma membrane"/>
    <property type="evidence" value="ECO:0007669"/>
    <property type="project" value="UniProtKB-SubCell"/>
</dbReference>
<feature type="domain" description="ABC transporter" evidence="14">
    <location>
        <begin position="1223"/>
        <end position="1453"/>
    </location>
</feature>
<feature type="transmembrane region" description="Helical" evidence="13">
    <location>
        <begin position="135"/>
        <end position="157"/>
    </location>
</feature>
<evidence type="ECO:0000256" key="11">
    <source>
        <dbReference type="ARBA" id="ARBA00059074"/>
    </source>
</evidence>
<dbReference type="Pfam" id="PF00005">
    <property type="entry name" value="ABC_tran"/>
    <property type="match status" value="2"/>
</dbReference>
<reference evidence="16" key="1">
    <citation type="journal article" date="2023" name="Mol. Phylogenet. Evol.">
        <title>Genome-scale phylogeny and comparative genomics of the fungal order Sordariales.</title>
        <authorList>
            <person name="Hensen N."/>
            <person name="Bonometti L."/>
            <person name="Westerberg I."/>
            <person name="Brannstrom I.O."/>
            <person name="Guillou S."/>
            <person name="Cros-Aarteil S."/>
            <person name="Calhoun S."/>
            <person name="Haridas S."/>
            <person name="Kuo A."/>
            <person name="Mondo S."/>
            <person name="Pangilinan J."/>
            <person name="Riley R."/>
            <person name="LaButti K."/>
            <person name="Andreopoulos B."/>
            <person name="Lipzen A."/>
            <person name="Chen C."/>
            <person name="Yan M."/>
            <person name="Daum C."/>
            <person name="Ng V."/>
            <person name="Clum A."/>
            <person name="Steindorff A."/>
            <person name="Ohm R.A."/>
            <person name="Martin F."/>
            <person name="Silar P."/>
            <person name="Natvig D.O."/>
            <person name="Lalanne C."/>
            <person name="Gautier V."/>
            <person name="Ament-Velasquez S.L."/>
            <person name="Kruys A."/>
            <person name="Hutchinson M.I."/>
            <person name="Powell A.J."/>
            <person name="Barry K."/>
            <person name="Miller A.N."/>
            <person name="Grigoriev I.V."/>
            <person name="Debuchy R."/>
            <person name="Gladieux P."/>
            <person name="Hiltunen Thoren M."/>
            <person name="Johannesson H."/>
        </authorList>
    </citation>
    <scope>NUCLEOTIDE SEQUENCE</scope>
    <source>
        <strain evidence="16">CBS 538.74</strain>
    </source>
</reference>
<dbReference type="SMART" id="SM00382">
    <property type="entry name" value="AAA"/>
    <property type="match status" value="2"/>
</dbReference>
<dbReference type="InterPro" id="IPR003593">
    <property type="entry name" value="AAA+_ATPase"/>
</dbReference>
<dbReference type="FunFam" id="1.20.1560.10:FF:000066">
    <property type="entry name" value="ABC multidrug transporter (Eurofung)"/>
    <property type="match status" value="1"/>
</dbReference>
<sequence length="1469" mass="161717">MAQSSLSSCARLDDSFGPHAGDCRGGFDFTLLFEETIFRLVPVGLLLFVVPPRVWYLFRRTKKLATSSHSAAVKISAWAVLGALQLAALILWATPSAARTRITLAAAALTLLSTLTLCLFSYAEHTRGVRPSSILNTYLLATLLFDIAHARTLWLRAADHSNFVIAYISVAIVVVKSIVLVLEALDKRRLLRPEYRAYPPEATSSIYSRSFFWWLNPLFRQGFSRELDVDDLFVLDKHLQASYCYTRFRAAWSAVTSKSPYSLLGASYGVLIRPVLQTIPPRACLIALSFCQPFLINHAITLSQEAITDETTQKGYGLIGAYFLVYVGIAVSMGQYQHRTYRTIAMLRGGLVSIIYRKTGTLSLKDIDPATSMTLMSADMERIVQGWQTMHEIWGNAIEVGVAIYLLEQQLGVACVVPVAVSILSLLGSMFAMNFIMSRQAMWLEAIERRISATSAMLASMKGVKMCGLKDTLLSSLQQLRVDELRISKKFRKLIIWNMVFAYVTQVFAPVLTFTVFSVRARDSGDMTLDTARVFTALSLFALLSEPLTSLVMALAAFLGAVGSFVRIQQFLESDERADMHKSAEVSGKPKFDDSAANAITVQGGDFGWDSTKEPLLKGITLSIPWQKLTMVVGPVGCGKSTLLQSLLGEVPALAGSVLLGSTSIAYCAQDPWHMNGTVRQAIVGCEEFDGKWYARVVHACALRRDFRELPMGDSSRIGSGGIALSGGQSQRIALARAVYARRRIVILDDVLSGLDTSTEHHVFHSLLGKRGILREMHSTVLVVSSSAKRLPYSDHILCFSPNGKISAQGTFAELNDAGGYVSSFSLPRAHWTHAPENDDEIIQADLDKGREGMAVTQPKKTDSGASLTSSETACPSDGEDGTSRRTGDVQIYLYYVKSVGWWASLIFVFAIIGFVFCISFPTIWVQWWAAYNESDPNGKLGYWLGIYAMLGGVGIVCLFISCWQMMIKMVPLSGEKFHFALLNTVLSAPMSFFVNTDSGVTLNRFSQDLQLIDMELPTAALNTFATFVLCLAQMALIGYGSVYAAISFPIVLVTLYLIQKVYLRTSRQLRLMDLETKAPLYSLFEESLSGLATIRAFGWQDKLNERNHELLDRSQRPFYLLFAVQRWLTLVLDLVVAAVAVLLMVLVVQLRGTMAAGGVGLALLNVIQFSQNIKLLVTFWTTLETHIGSVARIRSFTKTAVPEDQPEEKDTPPSGWPSTGAIEFENLSAAYSRDDLVLKNVSISIKAGEKIGVCGRTGSGKTSLIMTLFRLVDMQGGSIRVDGVDIATLPRQEVRSRIVAVPQHPFLLKGSVRLNADPMGAASNEDIVAALQCVQVMEAVEKNGGLDADVDSLNLSVGQKQLFCLARAMLRPSTILILDEATSSIDAKTEETMQRLIRRKFANHTIIAVAHRIETIMDFDKVAVLDSGRLVEFDSPYNLLDVPGSTFGRLYNTALAEEDEDLDEKNVP</sequence>
<proteinExistence type="inferred from homology"/>
<reference evidence="16" key="2">
    <citation type="submission" date="2023-05" db="EMBL/GenBank/DDBJ databases">
        <authorList>
            <consortium name="Lawrence Berkeley National Laboratory"/>
            <person name="Steindorff A."/>
            <person name="Hensen N."/>
            <person name="Bonometti L."/>
            <person name="Westerberg I."/>
            <person name="Brannstrom I.O."/>
            <person name="Guillou S."/>
            <person name="Cros-Aarteil S."/>
            <person name="Calhoun S."/>
            <person name="Haridas S."/>
            <person name="Kuo A."/>
            <person name="Mondo S."/>
            <person name="Pangilinan J."/>
            <person name="Riley R."/>
            <person name="Labutti K."/>
            <person name="Andreopoulos B."/>
            <person name="Lipzen A."/>
            <person name="Chen C."/>
            <person name="Yanf M."/>
            <person name="Daum C."/>
            <person name="Ng V."/>
            <person name="Clum A."/>
            <person name="Ohm R."/>
            <person name="Martin F."/>
            <person name="Silar P."/>
            <person name="Natvig D."/>
            <person name="Lalanne C."/>
            <person name="Gautier V."/>
            <person name="Ament-Velasquez S.L."/>
            <person name="Kruys A."/>
            <person name="Hutchinson M.I."/>
            <person name="Powell A.J."/>
            <person name="Barry K."/>
            <person name="Miller A.N."/>
            <person name="Grigoriev I.V."/>
            <person name="Debuchy R."/>
            <person name="Gladieux P."/>
            <person name="Thoren M.H."/>
            <person name="Johannesson H."/>
        </authorList>
    </citation>
    <scope>NUCLEOTIDE SEQUENCE</scope>
    <source>
        <strain evidence="16">CBS 538.74</strain>
    </source>
</reference>
<dbReference type="CDD" id="cd18580">
    <property type="entry name" value="ABC_6TM_ABCC_D2"/>
    <property type="match status" value="1"/>
</dbReference>
<dbReference type="GO" id="GO:0140359">
    <property type="term" value="F:ABC-type transporter activity"/>
    <property type="evidence" value="ECO:0007669"/>
    <property type="project" value="InterPro"/>
</dbReference>
<feature type="transmembrane region" description="Helical" evidence="13">
    <location>
        <begin position="104"/>
        <end position="123"/>
    </location>
</feature>
<feature type="transmembrane region" description="Helical" evidence="13">
    <location>
        <begin position="900"/>
        <end position="925"/>
    </location>
</feature>
<dbReference type="PANTHER" id="PTHR24223">
    <property type="entry name" value="ATP-BINDING CASSETTE SUB-FAMILY C"/>
    <property type="match status" value="1"/>
</dbReference>
<feature type="transmembrane region" description="Helical" evidence="13">
    <location>
        <begin position="163"/>
        <end position="182"/>
    </location>
</feature>
<dbReference type="GO" id="GO:0016887">
    <property type="term" value="F:ATP hydrolysis activity"/>
    <property type="evidence" value="ECO:0007669"/>
    <property type="project" value="InterPro"/>
</dbReference>
<dbReference type="PROSITE" id="PS50893">
    <property type="entry name" value="ABC_TRANSPORTER_2"/>
    <property type="match status" value="2"/>
</dbReference>
<dbReference type="FunFam" id="3.40.50.300:FF:001854">
    <property type="entry name" value="ABC multidrug transporter (Eurofung)"/>
    <property type="match status" value="1"/>
</dbReference>
<feature type="transmembrane region" description="Helical" evidence="13">
    <location>
        <begin position="978"/>
        <end position="995"/>
    </location>
</feature>
<evidence type="ECO:0000256" key="13">
    <source>
        <dbReference type="SAM" id="Phobius"/>
    </source>
</evidence>
<feature type="transmembrane region" description="Helical" evidence="13">
    <location>
        <begin position="1025"/>
        <end position="1058"/>
    </location>
</feature>
<dbReference type="InterPro" id="IPR044726">
    <property type="entry name" value="ABCC_6TM_D2"/>
</dbReference>
<dbReference type="CDD" id="cd03244">
    <property type="entry name" value="ABCC_MRP_domain2"/>
    <property type="match status" value="1"/>
</dbReference>
<comment type="subcellular location">
    <subcellularLocation>
        <location evidence="1">Cell membrane</location>
        <topology evidence="1">Multi-pass membrane protein</topology>
    </subcellularLocation>
</comment>
<evidence type="ECO:0000256" key="9">
    <source>
        <dbReference type="ARBA" id="ARBA00023136"/>
    </source>
</evidence>
<feature type="transmembrane region" description="Helical" evidence="13">
    <location>
        <begin position="37"/>
        <end position="58"/>
    </location>
</feature>
<comment type="similarity">
    <text evidence="2">Belongs to the ABC transporter superfamily. ABCC family. Conjugate transporter (TC 3.A.1.208) subfamily.</text>
</comment>